<proteinExistence type="predicted"/>
<name>A0A4U1JII3_9BACT</name>
<sequence length="121" mass="13313">MPTRDEMLELVEAHAKLDDPMETAIWIRQEDQSIAWLVEVIPSMGSDDHPERPIVFTAARDFRYPLHLIGVNRADIEKALRKDLTLARAVAAGDVLYGEDAGVALVALARGLLSHGNARAS</sequence>
<gene>
    <name evidence="1" type="ORF">E8A74_05075</name>
</gene>
<dbReference type="Proteomes" id="UP000309215">
    <property type="component" value="Unassembled WGS sequence"/>
</dbReference>
<evidence type="ECO:0000313" key="2">
    <source>
        <dbReference type="Proteomes" id="UP000309215"/>
    </source>
</evidence>
<dbReference type="AlphaFoldDB" id="A0A4U1JII3"/>
<evidence type="ECO:0000313" key="1">
    <source>
        <dbReference type="EMBL" id="TKD12470.1"/>
    </source>
</evidence>
<keyword evidence="2" id="KW-1185">Reference proteome</keyword>
<dbReference type="RefSeq" id="WP_136927770.1">
    <property type="nucleotide sequence ID" value="NZ_SSMQ01000003.1"/>
</dbReference>
<reference evidence="1 2" key="1">
    <citation type="submission" date="2019-04" db="EMBL/GenBank/DDBJ databases">
        <authorList>
            <person name="Li Y."/>
            <person name="Wang J."/>
        </authorList>
    </citation>
    <scope>NUCLEOTIDE SEQUENCE [LARGE SCALE GENOMIC DNA]</scope>
    <source>
        <strain evidence="1 2">DSM 14668</strain>
    </source>
</reference>
<organism evidence="1 2">
    <name type="scientific">Polyangium fumosum</name>
    <dbReference type="NCBI Taxonomy" id="889272"/>
    <lineage>
        <taxon>Bacteria</taxon>
        <taxon>Pseudomonadati</taxon>
        <taxon>Myxococcota</taxon>
        <taxon>Polyangia</taxon>
        <taxon>Polyangiales</taxon>
        <taxon>Polyangiaceae</taxon>
        <taxon>Polyangium</taxon>
    </lineage>
</organism>
<dbReference type="EMBL" id="SSMQ01000003">
    <property type="protein sequence ID" value="TKD12470.1"/>
    <property type="molecule type" value="Genomic_DNA"/>
</dbReference>
<accession>A0A4U1JII3</accession>
<protein>
    <submittedName>
        <fullName evidence="1">Uncharacterized protein</fullName>
    </submittedName>
</protein>
<comment type="caution">
    <text evidence="1">The sequence shown here is derived from an EMBL/GenBank/DDBJ whole genome shotgun (WGS) entry which is preliminary data.</text>
</comment>